<dbReference type="EMBL" id="PGCJ01000398">
    <property type="protein sequence ID" value="PLW29797.1"/>
    <property type="molecule type" value="Genomic_DNA"/>
</dbReference>
<dbReference type="AlphaFoldDB" id="A0A2N5TWH3"/>
<gene>
    <name evidence="2" type="ORF">PCANC_21028</name>
</gene>
<proteinExistence type="predicted"/>
<sequence>MVNHTGKRRRLLEELFESESEDEEDDYNETDSLEEIDSDEQDRLKPPVQRRPNKERNHLLARAKLATGKDALRQPTDQLQVCKLLLPSPKLNRNGSSYTRAKFAQS</sequence>
<feature type="compositionally biased region" description="Acidic residues" evidence="1">
    <location>
        <begin position="14"/>
        <end position="40"/>
    </location>
</feature>
<protein>
    <submittedName>
        <fullName evidence="2">Uncharacterized protein</fullName>
    </submittedName>
</protein>
<feature type="region of interest" description="Disordered" evidence="1">
    <location>
        <begin position="1"/>
        <end position="57"/>
    </location>
</feature>
<dbReference type="Proteomes" id="UP000235388">
    <property type="component" value="Unassembled WGS sequence"/>
</dbReference>
<reference evidence="2 3" key="1">
    <citation type="submission" date="2017-11" db="EMBL/GenBank/DDBJ databases">
        <title>De novo assembly and phasing of dikaryotic genomes from two isolates of Puccinia coronata f. sp. avenae, the causal agent of oat crown rust.</title>
        <authorList>
            <person name="Miller M.E."/>
            <person name="Zhang Y."/>
            <person name="Omidvar V."/>
            <person name="Sperschneider J."/>
            <person name="Schwessinger B."/>
            <person name="Raley C."/>
            <person name="Palmer J.M."/>
            <person name="Garnica D."/>
            <person name="Upadhyaya N."/>
            <person name="Rathjen J."/>
            <person name="Taylor J.M."/>
            <person name="Park R.F."/>
            <person name="Dodds P.N."/>
            <person name="Hirsch C.D."/>
            <person name="Kianian S.F."/>
            <person name="Figueroa M."/>
        </authorList>
    </citation>
    <scope>NUCLEOTIDE SEQUENCE [LARGE SCALE GENOMIC DNA]</scope>
    <source>
        <strain evidence="2">12NC29</strain>
    </source>
</reference>
<name>A0A2N5TWH3_9BASI</name>
<accession>A0A2N5TWH3</accession>
<keyword evidence="3" id="KW-1185">Reference proteome</keyword>
<organism evidence="2 3">
    <name type="scientific">Puccinia coronata f. sp. avenae</name>
    <dbReference type="NCBI Taxonomy" id="200324"/>
    <lineage>
        <taxon>Eukaryota</taxon>
        <taxon>Fungi</taxon>
        <taxon>Dikarya</taxon>
        <taxon>Basidiomycota</taxon>
        <taxon>Pucciniomycotina</taxon>
        <taxon>Pucciniomycetes</taxon>
        <taxon>Pucciniales</taxon>
        <taxon>Pucciniaceae</taxon>
        <taxon>Puccinia</taxon>
    </lineage>
</organism>
<evidence type="ECO:0000313" key="2">
    <source>
        <dbReference type="EMBL" id="PLW29797.1"/>
    </source>
</evidence>
<evidence type="ECO:0000313" key="3">
    <source>
        <dbReference type="Proteomes" id="UP000235388"/>
    </source>
</evidence>
<comment type="caution">
    <text evidence="2">The sequence shown here is derived from an EMBL/GenBank/DDBJ whole genome shotgun (WGS) entry which is preliminary data.</text>
</comment>
<evidence type="ECO:0000256" key="1">
    <source>
        <dbReference type="SAM" id="MobiDB-lite"/>
    </source>
</evidence>
<feature type="compositionally biased region" description="Basic residues" evidence="1">
    <location>
        <begin position="1"/>
        <end position="10"/>
    </location>
</feature>